<reference evidence="2 3" key="1">
    <citation type="journal article" date="2024" name="Int. J. Syst. Evol. Microbiol.">
        <title>Clostridium omnivorum sp. nov., isolated from anoxic soil under the treatment of reductive soil disinfestation.</title>
        <authorList>
            <person name="Ueki A."/>
            <person name="Tonouchi A."/>
            <person name="Kaku N."/>
            <person name="Honma S."/>
            <person name="Ueki K."/>
        </authorList>
    </citation>
    <scope>NUCLEOTIDE SEQUENCE [LARGE SCALE GENOMIC DNA]</scope>
    <source>
        <strain evidence="2 3">E14</strain>
    </source>
</reference>
<evidence type="ECO:0000313" key="2">
    <source>
        <dbReference type="EMBL" id="GLC30190.1"/>
    </source>
</evidence>
<dbReference type="PANTHER" id="PTHR39426:SF1">
    <property type="entry name" value="HOMOLOGY TO DEATH-ON-CURING PROTEIN OF PHAGE P1"/>
    <property type="match status" value="1"/>
</dbReference>
<protein>
    <submittedName>
        <fullName evidence="2">Death-on-curing protein</fullName>
    </submittedName>
</protein>
<sequence length="124" mass="14034">MELLDIENIILFHKKIVSKTGGSEGIRDLGLIESALNRALMTFDGKELYESPEMKIYVIAYGLISNHGFVDGNKRIGIAVMILLLKMNAIMITYIQQELIVLGLAVAEGKFKEKDILEWIERHK</sequence>
<dbReference type="RefSeq" id="WP_264849452.1">
    <property type="nucleotide sequence ID" value="NZ_BRXR01000001.1"/>
</dbReference>
<dbReference type="NCBIfam" id="TIGR01550">
    <property type="entry name" value="DOC_P1"/>
    <property type="match status" value="1"/>
</dbReference>
<name>A0ABQ5N560_9CLOT</name>
<dbReference type="Gene3D" id="1.20.120.1870">
    <property type="entry name" value="Fic/DOC protein, Fido domain"/>
    <property type="match status" value="1"/>
</dbReference>
<evidence type="ECO:0000313" key="3">
    <source>
        <dbReference type="Proteomes" id="UP001208567"/>
    </source>
</evidence>
<evidence type="ECO:0000259" key="1">
    <source>
        <dbReference type="PROSITE" id="PS51459"/>
    </source>
</evidence>
<dbReference type="InterPro" id="IPR003812">
    <property type="entry name" value="Fido"/>
</dbReference>
<organism evidence="2 3">
    <name type="scientific">Clostridium omnivorum</name>
    <dbReference type="NCBI Taxonomy" id="1604902"/>
    <lineage>
        <taxon>Bacteria</taxon>
        <taxon>Bacillati</taxon>
        <taxon>Bacillota</taxon>
        <taxon>Clostridia</taxon>
        <taxon>Eubacteriales</taxon>
        <taxon>Clostridiaceae</taxon>
        <taxon>Clostridium</taxon>
    </lineage>
</organism>
<dbReference type="Pfam" id="PF02661">
    <property type="entry name" value="Fic"/>
    <property type="match status" value="1"/>
</dbReference>
<dbReference type="SUPFAM" id="SSF140931">
    <property type="entry name" value="Fic-like"/>
    <property type="match status" value="1"/>
</dbReference>
<dbReference type="InterPro" id="IPR006440">
    <property type="entry name" value="Doc"/>
</dbReference>
<dbReference type="InterPro" id="IPR053737">
    <property type="entry name" value="Type_II_TA_Toxin"/>
</dbReference>
<dbReference type="Proteomes" id="UP001208567">
    <property type="component" value="Unassembled WGS sequence"/>
</dbReference>
<dbReference type="PROSITE" id="PS51459">
    <property type="entry name" value="FIDO"/>
    <property type="match status" value="1"/>
</dbReference>
<comment type="caution">
    <text evidence="2">The sequence shown here is derived from an EMBL/GenBank/DDBJ whole genome shotgun (WGS) entry which is preliminary data.</text>
</comment>
<feature type="domain" description="Fido" evidence="1">
    <location>
        <begin position="4"/>
        <end position="122"/>
    </location>
</feature>
<dbReference type="PANTHER" id="PTHR39426">
    <property type="entry name" value="HOMOLOGY TO DEATH-ON-CURING PROTEIN OF PHAGE P1"/>
    <property type="match status" value="1"/>
</dbReference>
<gene>
    <name evidence="2" type="ORF">bsdE14_16000</name>
</gene>
<dbReference type="EMBL" id="BRXR01000001">
    <property type="protein sequence ID" value="GLC30190.1"/>
    <property type="molecule type" value="Genomic_DNA"/>
</dbReference>
<accession>A0ABQ5N560</accession>
<proteinExistence type="predicted"/>
<dbReference type="InterPro" id="IPR036597">
    <property type="entry name" value="Fido-like_dom_sf"/>
</dbReference>
<keyword evidence="3" id="KW-1185">Reference proteome</keyword>